<dbReference type="AlphaFoldDB" id="A0A5B7JLP3"/>
<reference evidence="2 3" key="1">
    <citation type="submission" date="2019-05" db="EMBL/GenBank/DDBJ databases">
        <title>Another draft genome of Portunus trituberculatus and its Hox gene families provides insights of decapod evolution.</title>
        <authorList>
            <person name="Jeong J.-H."/>
            <person name="Song I."/>
            <person name="Kim S."/>
            <person name="Choi T."/>
            <person name="Kim D."/>
            <person name="Ryu S."/>
            <person name="Kim W."/>
        </authorList>
    </citation>
    <scope>NUCLEOTIDE SEQUENCE [LARGE SCALE GENOMIC DNA]</scope>
    <source>
        <tissue evidence="2">Muscle</tissue>
    </source>
</reference>
<accession>A0A5B7JLP3</accession>
<evidence type="ECO:0000256" key="1">
    <source>
        <dbReference type="SAM" id="MobiDB-lite"/>
    </source>
</evidence>
<organism evidence="2 3">
    <name type="scientific">Portunus trituberculatus</name>
    <name type="common">Swimming crab</name>
    <name type="synonym">Neptunus trituberculatus</name>
    <dbReference type="NCBI Taxonomy" id="210409"/>
    <lineage>
        <taxon>Eukaryota</taxon>
        <taxon>Metazoa</taxon>
        <taxon>Ecdysozoa</taxon>
        <taxon>Arthropoda</taxon>
        <taxon>Crustacea</taxon>
        <taxon>Multicrustacea</taxon>
        <taxon>Malacostraca</taxon>
        <taxon>Eumalacostraca</taxon>
        <taxon>Eucarida</taxon>
        <taxon>Decapoda</taxon>
        <taxon>Pleocyemata</taxon>
        <taxon>Brachyura</taxon>
        <taxon>Eubrachyura</taxon>
        <taxon>Portunoidea</taxon>
        <taxon>Portunidae</taxon>
        <taxon>Portuninae</taxon>
        <taxon>Portunus</taxon>
    </lineage>
</organism>
<evidence type="ECO:0000313" key="3">
    <source>
        <dbReference type="Proteomes" id="UP000324222"/>
    </source>
</evidence>
<feature type="compositionally biased region" description="Basic and acidic residues" evidence="1">
    <location>
        <begin position="11"/>
        <end position="23"/>
    </location>
</feature>
<keyword evidence="3" id="KW-1185">Reference proteome</keyword>
<sequence length="76" mass="8871">MTSRVLLPSQKEQHQFLRKGQETRNPDVASMADYGKAITTLKKKKKTLLRYKENMLRKIINAELAITFNNYICKIT</sequence>
<dbReference type="Proteomes" id="UP000324222">
    <property type="component" value="Unassembled WGS sequence"/>
</dbReference>
<protein>
    <submittedName>
        <fullName evidence="2">Uncharacterized protein</fullName>
    </submittedName>
</protein>
<evidence type="ECO:0000313" key="2">
    <source>
        <dbReference type="EMBL" id="MPC95343.1"/>
    </source>
</evidence>
<name>A0A5B7JLP3_PORTR</name>
<dbReference type="EMBL" id="VSRR010101871">
    <property type="protein sequence ID" value="MPC95343.1"/>
    <property type="molecule type" value="Genomic_DNA"/>
</dbReference>
<proteinExistence type="predicted"/>
<comment type="caution">
    <text evidence="2">The sequence shown here is derived from an EMBL/GenBank/DDBJ whole genome shotgun (WGS) entry which is preliminary data.</text>
</comment>
<gene>
    <name evidence="2" type="ORF">E2C01_090550</name>
</gene>
<feature type="region of interest" description="Disordered" evidence="1">
    <location>
        <begin position="1"/>
        <end position="23"/>
    </location>
</feature>